<comment type="caution">
    <text evidence="9">The sequence shown here is derived from an EMBL/GenBank/DDBJ whole genome shotgun (WGS) entry which is preliminary data.</text>
</comment>
<dbReference type="AlphaFoldDB" id="A0A645A2S1"/>
<dbReference type="Gene3D" id="1.10.3720.10">
    <property type="entry name" value="MetI-like"/>
    <property type="match status" value="1"/>
</dbReference>
<organism evidence="9">
    <name type="scientific">bioreactor metagenome</name>
    <dbReference type="NCBI Taxonomy" id="1076179"/>
    <lineage>
        <taxon>unclassified sequences</taxon>
        <taxon>metagenomes</taxon>
        <taxon>ecological metagenomes</taxon>
    </lineage>
</organism>
<sequence>MRGENKFHLFNKIKMLGGIKVNLGRTNYSNKIEIKEKTSFKSINKINRHGYLFILPFLVVFIIFNIYPILRTLYLSFTNFNGYGKIEFIWFDNYTRLIQDKMFWNALVNTVKIWGINIIIQLGLAFLLTIIFSDMKYKMKGLSLFRALFYLPNLIAATSVAFLFATLLDWQFGSLNQLLVNAGLINSKVNWLGQPGTAVIVVAVIGAWMWFGNSFLVLMAGVQGISKDYYEAATIDGAGRWTIFGKITLPLLKPILLYVAITSLIGGLQIFDIPFLITDGLGSPSGSINTAVMYLYNTAFRFNNVGYASAIAYGLFFIIAICSAFTFKTMYGSKKDKGVS</sequence>
<evidence type="ECO:0000259" key="8">
    <source>
        <dbReference type="PROSITE" id="PS50928"/>
    </source>
</evidence>
<keyword evidence="5 7" id="KW-1133">Transmembrane helix</keyword>
<protein>
    <submittedName>
        <fullName evidence="9">Lactose transport system permease protein LacF</fullName>
    </submittedName>
</protein>
<dbReference type="GO" id="GO:0055085">
    <property type="term" value="P:transmembrane transport"/>
    <property type="evidence" value="ECO:0007669"/>
    <property type="project" value="InterPro"/>
</dbReference>
<dbReference type="CDD" id="cd06261">
    <property type="entry name" value="TM_PBP2"/>
    <property type="match status" value="1"/>
</dbReference>
<evidence type="ECO:0000313" key="9">
    <source>
        <dbReference type="EMBL" id="MPM44104.1"/>
    </source>
</evidence>
<dbReference type="InterPro" id="IPR050809">
    <property type="entry name" value="UgpAE/MalFG_permease"/>
</dbReference>
<keyword evidence="6 7" id="KW-0472">Membrane</keyword>
<dbReference type="PANTHER" id="PTHR43227:SF11">
    <property type="entry name" value="BLL4140 PROTEIN"/>
    <property type="match status" value="1"/>
</dbReference>
<evidence type="ECO:0000256" key="1">
    <source>
        <dbReference type="ARBA" id="ARBA00004651"/>
    </source>
</evidence>
<dbReference type="EMBL" id="VSSQ01010351">
    <property type="protein sequence ID" value="MPM44104.1"/>
    <property type="molecule type" value="Genomic_DNA"/>
</dbReference>
<dbReference type="PROSITE" id="PS50928">
    <property type="entry name" value="ABC_TM1"/>
    <property type="match status" value="1"/>
</dbReference>
<proteinExistence type="predicted"/>
<feature type="transmembrane region" description="Helical" evidence="7">
    <location>
        <begin position="50"/>
        <end position="70"/>
    </location>
</feature>
<keyword evidence="3" id="KW-1003">Cell membrane</keyword>
<feature type="transmembrane region" description="Helical" evidence="7">
    <location>
        <begin position="144"/>
        <end position="168"/>
    </location>
</feature>
<name>A0A645A2S1_9ZZZZ</name>
<evidence type="ECO:0000256" key="5">
    <source>
        <dbReference type="ARBA" id="ARBA00022989"/>
    </source>
</evidence>
<keyword evidence="2" id="KW-0813">Transport</keyword>
<feature type="transmembrane region" description="Helical" evidence="7">
    <location>
        <begin position="305"/>
        <end position="327"/>
    </location>
</feature>
<gene>
    <name evidence="9" type="primary">lacF_44</name>
    <name evidence="9" type="ORF">SDC9_90782</name>
</gene>
<dbReference type="GO" id="GO:0005886">
    <property type="term" value="C:plasma membrane"/>
    <property type="evidence" value="ECO:0007669"/>
    <property type="project" value="UniProtKB-SubCell"/>
</dbReference>
<evidence type="ECO:0000256" key="3">
    <source>
        <dbReference type="ARBA" id="ARBA00022475"/>
    </source>
</evidence>
<evidence type="ECO:0000256" key="2">
    <source>
        <dbReference type="ARBA" id="ARBA00022448"/>
    </source>
</evidence>
<dbReference type="SUPFAM" id="SSF161098">
    <property type="entry name" value="MetI-like"/>
    <property type="match status" value="1"/>
</dbReference>
<keyword evidence="4 7" id="KW-0812">Transmembrane</keyword>
<evidence type="ECO:0000256" key="6">
    <source>
        <dbReference type="ARBA" id="ARBA00023136"/>
    </source>
</evidence>
<feature type="transmembrane region" description="Helical" evidence="7">
    <location>
        <begin position="255"/>
        <end position="277"/>
    </location>
</feature>
<dbReference type="Pfam" id="PF00528">
    <property type="entry name" value="BPD_transp_1"/>
    <property type="match status" value="1"/>
</dbReference>
<feature type="transmembrane region" description="Helical" evidence="7">
    <location>
        <begin position="113"/>
        <end position="132"/>
    </location>
</feature>
<dbReference type="SUPFAM" id="SSF160964">
    <property type="entry name" value="MalF N-terminal region-like"/>
    <property type="match status" value="1"/>
</dbReference>
<accession>A0A645A2S1</accession>
<comment type="subcellular location">
    <subcellularLocation>
        <location evidence="1">Cell membrane</location>
        <topology evidence="1">Multi-pass membrane protein</topology>
    </subcellularLocation>
</comment>
<dbReference type="InterPro" id="IPR000515">
    <property type="entry name" value="MetI-like"/>
</dbReference>
<reference evidence="9" key="1">
    <citation type="submission" date="2019-08" db="EMBL/GenBank/DDBJ databases">
        <authorList>
            <person name="Kucharzyk K."/>
            <person name="Murdoch R.W."/>
            <person name="Higgins S."/>
            <person name="Loffler F."/>
        </authorList>
    </citation>
    <scope>NUCLEOTIDE SEQUENCE</scope>
</reference>
<evidence type="ECO:0000256" key="7">
    <source>
        <dbReference type="SAM" id="Phobius"/>
    </source>
</evidence>
<dbReference type="PANTHER" id="PTHR43227">
    <property type="entry name" value="BLL4140 PROTEIN"/>
    <property type="match status" value="1"/>
</dbReference>
<feature type="transmembrane region" description="Helical" evidence="7">
    <location>
        <begin position="198"/>
        <end position="220"/>
    </location>
</feature>
<feature type="domain" description="ABC transmembrane type-1" evidence="8">
    <location>
        <begin position="107"/>
        <end position="328"/>
    </location>
</feature>
<dbReference type="InterPro" id="IPR035906">
    <property type="entry name" value="MetI-like_sf"/>
</dbReference>
<evidence type="ECO:0000256" key="4">
    <source>
        <dbReference type="ARBA" id="ARBA00022692"/>
    </source>
</evidence>